<name>A0A3Q8RPS9_9FLAO</name>
<evidence type="ECO:0000313" key="2">
    <source>
        <dbReference type="Proteomes" id="UP000274593"/>
    </source>
</evidence>
<dbReference type="Proteomes" id="UP000274593">
    <property type="component" value="Chromosome"/>
</dbReference>
<protein>
    <submittedName>
        <fullName evidence="1">DUF4391 family protein</fullName>
    </submittedName>
</protein>
<dbReference type="Pfam" id="PF14335">
    <property type="entry name" value="DUF4391"/>
    <property type="match status" value="1"/>
</dbReference>
<dbReference type="KEGG" id="tsig:D6T69_12960"/>
<dbReference type="RefSeq" id="WP_125068136.1">
    <property type="nucleotide sequence ID" value="NZ_CP032548.1"/>
</dbReference>
<reference evidence="1 2" key="1">
    <citation type="submission" date="2018-09" db="EMBL/GenBank/DDBJ databases">
        <title>Insights into the microbiota of Asian seabass (Lates calcarifer) with tenacibaculosis symptoms and description of sp. nov. Tenacibaculum singaporense.</title>
        <authorList>
            <person name="Miyake S."/>
            <person name="Soh M."/>
            <person name="Azman M.N."/>
            <person name="Ngoh S.Y."/>
            <person name="Orban L."/>
        </authorList>
    </citation>
    <scope>NUCLEOTIDE SEQUENCE [LARGE SCALE GENOMIC DNA]</scope>
    <source>
        <strain evidence="1 2">DSM 106434</strain>
    </source>
</reference>
<dbReference type="InterPro" id="IPR025503">
    <property type="entry name" value="DUF4391"/>
</dbReference>
<keyword evidence="2" id="KW-1185">Reference proteome</keyword>
<organism evidence="1 2">
    <name type="scientific">Tenacibaculum singaporense</name>
    <dbReference type="NCBI Taxonomy" id="2358479"/>
    <lineage>
        <taxon>Bacteria</taxon>
        <taxon>Pseudomonadati</taxon>
        <taxon>Bacteroidota</taxon>
        <taxon>Flavobacteriia</taxon>
        <taxon>Flavobacteriales</taxon>
        <taxon>Flavobacteriaceae</taxon>
        <taxon>Tenacibaculum</taxon>
    </lineage>
</organism>
<dbReference type="AlphaFoldDB" id="A0A3Q8RPS9"/>
<dbReference type="EMBL" id="CP032548">
    <property type="protein sequence ID" value="AZJ36388.1"/>
    <property type="molecule type" value="Genomic_DNA"/>
</dbReference>
<sequence length="256" mass="29754">MNNSFNNIFKIPDRSLVEQRLTKAYFLRNFSLSSAEKKLLSTTIESMEILGQINYEKTNIPAVLTETDSYENILIISCTIPNNLLEKYADSCSQLIQKYIAHQVVLIIEDGNQFIINVTEKRINLVDKNKLVVVKDYNTPEISKLYKNEQSEAFFKSLDFNTLDKKNLEMIYKSYIQAVVQYQIASVTGNYKKRTKARTAIDMQYLADIEQLKTDITSLVNQIKKESQFNSKIKLNILIQKKKNRIKELKKRLESN</sequence>
<accession>A0A3Q8RPS9</accession>
<gene>
    <name evidence="1" type="ORF">D6T69_12960</name>
</gene>
<evidence type="ECO:0000313" key="1">
    <source>
        <dbReference type="EMBL" id="AZJ36388.1"/>
    </source>
</evidence>
<proteinExistence type="predicted"/>